<evidence type="ECO:0000256" key="2">
    <source>
        <dbReference type="ARBA" id="ARBA00022692"/>
    </source>
</evidence>
<dbReference type="GO" id="GO:0016020">
    <property type="term" value="C:membrane"/>
    <property type="evidence" value="ECO:0007669"/>
    <property type="project" value="UniProtKB-SubCell"/>
</dbReference>
<dbReference type="AlphaFoldDB" id="A0A319DN22"/>
<evidence type="ECO:0000313" key="7">
    <source>
        <dbReference type="Proteomes" id="UP000247810"/>
    </source>
</evidence>
<gene>
    <name evidence="6" type="ORF">BO71DRAFT_3305</name>
</gene>
<keyword evidence="4 5" id="KW-0472">Membrane</keyword>
<dbReference type="InterPro" id="IPR045863">
    <property type="entry name" value="CorA_TM1_TM2"/>
</dbReference>
<feature type="transmembrane region" description="Helical" evidence="5">
    <location>
        <begin position="128"/>
        <end position="149"/>
    </location>
</feature>
<dbReference type="Proteomes" id="UP000247810">
    <property type="component" value="Unassembled WGS sequence"/>
</dbReference>
<reference evidence="6 7" key="1">
    <citation type="submission" date="2018-02" db="EMBL/GenBank/DDBJ databases">
        <title>The genomes of Aspergillus section Nigri reveals drivers in fungal speciation.</title>
        <authorList>
            <consortium name="DOE Joint Genome Institute"/>
            <person name="Vesth T.C."/>
            <person name="Nybo J."/>
            <person name="Theobald S."/>
            <person name="Brandl J."/>
            <person name="Frisvad J.C."/>
            <person name="Nielsen K.F."/>
            <person name="Lyhne E.K."/>
            <person name="Kogle M.E."/>
            <person name="Kuo A."/>
            <person name="Riley R."/>
            <person name="Clum A."/>
            <person name="Nolan M."/>
            <person name="Lipzen A."/>
            <person name="Salamov A."/>
            <person name="Henrissat B."/>
            <person name="Wiebenga A."/>
            <person name="De vries R.P."/>
            <person name="Grigoriev I.V."/>
            <person name="Mortensen U.H."/>
            <person name="Andersen M.R."/>
            <person name="Baker S.E."/>
        </authorList>
    </citation>
    <scope>NUCLEOTIDE SEQUENCE [LARGE SCALE GENOMIC DNA]</scope>
    <source>
        <strain evidence="6 7">CBS 707.79</strain>
    </source>
</reference>
<sequence>METIETTRRDQLLRQGRGQKIIQILAQNGVKRAELQRALRQHVEGLRQAIDEDTTIFPDQKKQLQAQVDKFDKSVNAKVLGIERAVRELLQIEFAWISISEAASIKRLSWITSLFGMNVNLLDDNPDWRWYLVLGGASLLFTVIMWTLFKFVPIESWLEAKWLLFRRPRNAHVGSKV</sequence>
<evidence type="ECO:0000256" key="5">
    <source>
        <dbReference type="SAM" id="Phobius"/>
    </source>
</evidence>
<accession>A0A319DN22</accession>
<dbReference type="OrthoDB" id="194358at2759"/>
<protein>
    <submittedName>
        <fullName evidence="6">Uncharacterized protein</fullName>
    </submittedName>
</protein>
<keyword evidence="7" id="KW-1185">Reference proteome</keyword>
<dbReference type="STRING" id="1448320.A0A319DN22"/>
<evidence type="ECO:0000256" key="1">
    <source>
        <dbReference type="ARBA" id="ARBA00004141"/>
    </source>
</evidence>
<dbReference type="VEuPathDB" id="FungiDB:BO71DRAFT_3305"/>
<proteinExistence type="predicted"/>
<dbReference type="EMBL" id="KZ825806">
    <property type="protein sequence ID" value="PYH99006.1"/>
    <property type="molecule type" value="Genomic_DNA"/>
</dbReference>
<organism evidence="6 7">
    <name type="scientific">Aspergillus ellipticus CBS 707.79</name>
    <dbReference type="NCBI Taxonomy" id="1448320"/>
    <lineage>
        <taxon>Eukaryota</taxon>
        <taxon>Fungi</taxon>
        <taxon>Dikarya</taxon>
        <taxon>Ascomycota</taxon>
        <taxon>Pezizomycotina</taxon>
        <taxon>Eurotiomycetes</taxon>
        <taxon>Eurotiomycetidae</taxon>
        <taxon>Eurotiales</taxon>
        <taxon>Aspergillaceae</taxon>
        <taxon>Aspergillus</taxon>
        <taxon>Aspergillus subgen. Circumdati</taxon>
    </lineage>
</organism>
<dbReference type="SUPFAM" id="SSF144083">
    <property type="entry name" value="Magnesium transport protein CorA, transmembrane region"/>
    <property type="match status" value="1"/>
</dbReference>
<comment type="subcellular location">
    <subcellularLocation>
        <location evidence="1">Membrane</location>
        <topology evidence="1">Multi-pass membrane protein</topology>
    </subcellularLocation>
</comment>
<name>A0A319DN22_9EURO</name>
<evidence type="ECO:0000313" key="6">
    <source>
        <dbReference type="EMBL" id="PYH99006.1"/>
    </source>
</evidence>
<evidence type="ECO:0000256" key="3">
    <source>
        <dbReference type="ARBA" id="ARBA00022989"/>
    </source>
</evidence>
<evidence type="ECO:0000256" key="4">
    <source>
        <dbReference type="ARBA" id="ARBA00023136"/>
    </source>
</evidence>
<keyword evidence="3 5" id="KW-1133">Transmembrane helix</keyword>
<keyword evidence="2 5" id="KW-0812">Transmembrane</keyword>